<dbReference type="InterPro" id="IPR008920">
    <property type="entry name" value="TF_FadR/GntR_C"/>
</dbReference>
<dbReference type="SMART" id="SM00895">
    <property type="entry name" value="FCD"/>
    <property type="match status" value="1"/>
</dbReference>
<gene>
    <name evidence="5" type="ORF">MUY27_05810</name>
</gene>
<dbReference type="PANTHER" id="PTHR43537:SF47">
    <property type="entry name" value="REGULATORY PROTEIN GNTR HTH"/>
    <property type="match status" value="1"/>
</dbReference>
<dbReference type="SUPFAM" id="SSF48008">
    <property type="entry name" value="GntR ligand-binding domain-like"/>
    <property type="match status" value="1"/>
</dbReference>
<keyword evidence="2" id="KW-0238">DNA-binding</keyword>
<dbReference type="GO" id="GO:0003677">
    <property type="term" value="F:DNA binding"/>
    <property type="evidence" value="ECO:0007669"/>
    <property type="project" value="UniProtKB-KW"/>
</dbReference>
<dbReference type="CDD" id="cd07377">
    <property type="entry name" value="WHTH_GntR"/>
    <property type="match status" value="1"/>
</dbReference>
<evidence type="ECO:0000313" key="5">
    <source>
        <dbReference type="EMBL" id="MCJ8209214.1"/>
    </source>
</evidence>
<dbReference type="Gene3D" id="1.20.120.530">
    <property type="entry name" value="GntR ligand-binding domain-like"/>
    <property type="match status" value="1"/>
</dbReference>
<dbReference type="Pfam" id="PF07729">
    <property type="entry name" value="FCD"/>
    <property type="match status" value="1"/>
</dbReference>
<protein>
    <submittedName>
        <fullName evidence="5">FadR family transcriptional regulator</fullName>
    </submittedName>
</protein>
<dbReference type="InterPro" id="IPR000524">
    <property type="entry name" value="Tscrpt_reg_HTH_GntR"/>
</dbReference>
<accession>A0A9X1X134</accession>
<reference evidence="5" key="1">
    <citation type="submission" date="2022-04" db="EMBL/GenBank/DDBJ databases">
        <title>Mucilaginibacter sp. RS28 isolated from freshwater.</title>
        <authorList>
            <person name="Ko S.-R."/>
        </authorList>
    </citation>
    <scope>NUCLEOTIDE SEQUENCE</scope>
    <source>
        <strain evidence="5">RS28</strain>
    </source>
</reference>
<dbReference type="SMART" id="SM00345">
    <property type="entry name" value="HTH_GNTR"/>
    <property type="match status" value="1"/>
</dbReference>
<dbReference type="SUPFAM" id="SSF46785">
    <property type="entry name" value="Winged helix' DNA-binding domain"/>
    <property type="match status" value="1"/>
</dbReference>
<dbReference type="AlphaFoldDB" id="A0A9X1X134"/>
<evidence type="ECO:0000259" key="4">
    <source>
        <dbReference type="PROSITE" id="PS50949"/>
    </source>
</evidence>
<dbReference type="Pfam" id="PF00392">
    <property type="entry name" value="GntR"/>
    <property type="match status" value="1"/>
</dbReference>
<keyword evidence="1" id="KW-0805">Transcription regulation</keyword>
<proteinExistence type="predicted"/>
<keyword evidence="6" id="KW-1185">Reference proteome</keyword>
<dbReference type="InterPro" id="IPR036388">
    <property type="entry name" value="WH-like_DNA-bd_sf"/>
</dbReference>
<dbReference type="GO" id="GO:0003700">
    <property type="term" value="F:DNA-binding transcription factor activity"/>
    <property type="evidence" value="ECO:0007669"/>
    <property type="project" value="InterPro"/>
</dbReference>
<dbReference type="RefSeq" id="WP_245129043.1">
    <property type="nucleotide sequence ID" value="NZ_JALJEJ010000002.1"/>
</dbReference>
<evidence type="ECO:0000256" key="3">
    <source>
        <dbReference type="ARBA" id="ARBA00023163"/>
    </source>
</evidence>
<evidence type="ECO:0000313" key="6">
    <source>
        <dbReference type="Proteomes" id="UP001139450"/>
    </source>
</evidence>
<sequence>MAAKEKLSEKVVRQIREEITAGNFKVNEKIPSEPELMERYSVGRSTIREAIKSLADSGILRVQQGAGTFVNAFSALESIDQRLKRADFEHINAVRKLLENEIVTLAAEHQSEQHLKEIEDYLLQRKQAILNEQRQACIDADIAFHLAIAHASLNPVLADLYQSFTVIIRDFFSKREAQGIAHFAMSHYLHEALYNAIKNKNVEQARQITKEILDHNY</sequence>
<dbReference type="Gene3D" id="1.10.10.10">
    <property type="entry name" value="Winged helix-like DNA-binding domain superfamily/Winged helix DNA-binding domain"/>
    <property type="match status" value="1"/>
</dbReference>
<feature type="domain" description="HTH gntR-type" evidence="4">
    <location>
        <begin position="5"/>
        <end position="73"/>
    </location>
</feature>
<dbReference type="Proteomes" id="UP001139450">
    <property type="component" value="Unassembled WGS sequence"/>
</dbReference>
<dbReference type="PROSITE" id="PS50949">
    <property type="entry name" value="HTH_GNTR"/>
    <property type="match status" value="1"/>
</dbReference>
<dbReference type="PANTHER" id="PTHR43537">
    <property type="entry name" value="TRANSCRIPTIONAL REGULATOR, GNTR FAMILY"/>
    <property type="match status" value="1"/>
</dbReference>
<dbReference type="InterPro" id="IPR036390">
    <property type="entry name" value="WH_DNA-bd_sf"/>
</dbReference>
<comment type="caution">
    <text evidence="5">The sequence shown here is derived from an EMBL/GenBank/DDBJ whole genome shotgun (WGS) entry which is preliminary data.</text>
</comment>
<name>A0A9X1X134_9SPHI</name>
<evidence type="ECO:0000256" key="2">
    <source>
        <dbReference type="ARBA" id="ARBA00023125"/>
    </source>
</evidence>
<dbReference type="InterPro" id="IPR011711">
    <property type="entry name" value="GntR_C"/>
</dbReference>
<evidence type="ECO:0000256" key="1">
    <source>
        <dbReference type="ARBA" id="ARBA00023015"/>
    </source>
</evidence>
<keyword evidence="3" id="KW-0804">Transcription</keyword>
<dbReference type="PRINTS" id="PR00035">
    <property type="entry name" value="HTHGNTR"/>
</dbReference>
<dbReference type="EMBL" id="JALJEJ010000002">
    <property type="protein sequence ID" value="MCJ8209214.1"/>
    <property type="molecule type" value="Genomic_DNA"/>
</dbReference>
<organism evidence="5 6">
    <name type="scientific">Mucilaginibacter straminoryzae</name>
    <dbReference type="NCBI Taxonomy" id="2932774"/>
    <lineage>
        <taxon>Bacteria</taxon>
        <taxon>Pseudomonadati</taxon>
        <taxon>Bacteroidota</taxon>
        <taxon>Sphingobacteriia</taxon>
        <taxon>Sphingobacteriales</taxon>
        <taxon>Sphingobacteriaceae</taxon>
        <taxon>Mucilaginibacter</taxon>
    </lineage>
</organism>